<name>A0A4S5BPL5_9BURK</name>
<dbReference type="AlphaFoldDB" id="A0A4S5BPL5"/>
<dbReference type="Gene3D" id="1.25.40.10">
    <property type="entry name" value="Tetratricopeptide repeat domain"/>
    <property type="match status" value="1"/>
</dbReference>
<dbReference type="OrthoDB" id="8535852at2"/>
<evidence type="ECO:0000256" key="1">
    <source>
        <dbReference type="PROSITE-ProRule" id="PRU00339"/>
    </source>
</evidence>
<dbReference type="Proteomes" id="UP000306236">
    <property type="component" value="Unassembled WGS sequence"/>
</dbReference>
<evidence type="ECO:0000313" key="3">
    <source>
        <dbReference type="EMBL" id="THJ34654.1"/>
    </source>
</evidence>
<dbReference type="EMBL" id="SSWX01000006">
    <property type="protein sequence ID" value="THJ34654.1"/>
    <property type="molecule type" value="Genomic_DNA"/>
</dbReference>
<gene>
    <name evidence="3" type="ORF">E8K88_06205</name>
</gene>
<evidence type="ECO:0000313" key="4">
    <source>
        <dbReference type="Proteomes" id="UP000306236"/>
    </source>
</evidence>
<sequence>MAVPTAAIPTAAIPTAAVRSKNVRTRVLGSLALSLLLVGCAGKAPSGYGLMGSQSTAAQAQEQLAAAEQANQPDTVQTYLDLINQMQQAGQWYASLAHADAFEKQHGARPESTLLRADALRNTGQLEAAQRDYQSLLETSSKGRALRGLGLLYASQGQYGEAIAQLEQARQLNPIDASLLSDIAYAQMLDGNLPAARVPALQAAQLAPGNARVQLNLALYWLANGQQDDAQRLLQRLSQPQAKGAAPLIDQQSTQMLRSQLDQVLQAAQERSANPASSPQAKTSTVVLFEVPGAQAIAPEPDDAVTTNPVTAAAQPNTFEN</sequence>
<feature type="repeat" description="TPR" evidence="1">
    <location>
        <begin position="143"/>
        <end position="176"/>
    </location>
</feature>
<dbReference type="SMART" id="SM00028">
    <property type="entry name" value="TPR"/>
    <property type="match status" value="2"/>
</dbReference>
<dbReference type="Pfam" id="PF13432">
    <property type="entry name" value="TPR_16"/>
    <property type="match status" value="1"/>
</dbReference>
<keyword evidence="4" id="KW-1185">Reference proteome</keyword>
<reference evidence="3 4" key="1">
    <citation type="submission" date="2019-04" db="EMBL/GenBank/DDBJ databases">
        <title>Lampropedia sp YIM MLB12 draf genome.</title>
        <authorList>
            <person name="Wang Y.-X."/>
        </authorList>
    </citation>
    <scope>NUCLEOTIDE SEQUENCE [LARGE SCALE GENOMIC DNA]</scope>
    <source>
        <strain evidence="3 4">YIM MLB12</strain>
    </source>
</reference>
<keyword evidence="1" id="KW-0802">TPR repeat</keyword>
<dbReference type="InterPro" id="IPR011990">
    <property type="entry name" value="TPR-like_helical_dom_sf"/>
</dbReference>
<dbReference type="PROSITE" id="PS50005">
    <property type="entry name" value="TPR"/>
    <property type="match status" value="1"/>
</dbReference>
<feature type="compositionally biased region" description="Polar residues" evidence="2">
    <location>
        <begin position="305"/>
        <end position="321"/>
    </location>
</feature>
<feature type="region of interest" description="Disordered" evidence="2">
    <location>
        <begin position="298"/>
        <end position="321"/>
    </location>
</feature>
<comment type="caution">
    <text evidence="3">The sequence shown here is derived from an EMBL/GenBank/DDBJ whole genome shotgun (WGS) entry which is preliminary data.</text>
</comment>
<dbReference type="SUPFAM" id="SSF48452">
    <property type="entry name" value="TPR-like"/>
    <property type="match status" value="1"/>
</dbReference>
<organism evidence="3 4">
    <name type="scientific">Lampropedia aestuarii</name>
    <dbReference type="NCBI Taxonomy" id="2562762"/>
    <lineage>
        <taxon>Bacteria</taxon>
        <taxon>Pseudomonadati</taxon>
        <taxon>Pseudomonadota</taxon>
        <taxon>Betaproteobacteria</taxon>
        <taxon>Burkholderiales</taxon>
        <taxon>Comamonadaceae</taxon>
        <taxon>Lampropedia</taxon>
    </lineage>
</organism>
<dbReference type="InterPro" id="IPR019734">
    <property type="entry name" value="TPR_rpt"/>
</dbReference>
<protein>
    <submittedName>
        <fullName evidence="3">Tetratricopeptide repeat protein</fullName>
    </submittedName>
</protein>
<proteinExistence type="predicted"/>
<evidence type="ECO:0000256" key="2">
    <source>
        <dbReference type="SAM" id="MobiDB-lite"/>
    </source>
</evidence>
<accession>A0A4S5BPL5</accession>